<name>A0A8S5NKM1_9CAUD</name>
<proteinExistence type="predicted"/>
<dbReference type="EMBL" id="BK015191">
    <property type="protein sequence ID" value="DAD95286.1"/>
    <property type="molecule type" value="Genomic_DNA"/>
</dbReference>
<accession>A0A8S5NKM1</accession>
<evidence type="ECO:0000313" key="1">
    <source>
        <dbReference type="EMBL" id="DAD95286.1"/>
    </source>
</evidence>
<sequence length="39" mass="4338">MLEKNLNNNGLSDKFMKEGAEFAKANGIKLTPGKEKEEL</sequence>
<organism evidence="1">
    <name type="scientific">Podoviridae sp. ctsNK10</name>
    <dbReference type="NCBI Taxonomy" id="2826582"/>
    <lineage>
        <taxon>Viruses</taxon>
        <taxon>Duplodnaviria</taxon>
        <taxon>Heunggongvirae</taxon>
        <taxon>Uroviricota</taxon>
        <taxon>Caudoviricetes</taxon>
    </lineage>
</organism>
<reference evidence="1" key="1">
    <citation type="journal article" date="2021" name="Proc. Natl. Acad. Sci. U.S.A.">
        <title>A Catalog of Tens of Thousands of Viruses from Human Metagenomes Reveals Hidden Associations with Chronic Diseases.</title>
        <authorList>
            <person name="Tisza M.J."/>
            <person name="Buck C.B."/>
        </authorList>
    </citation>
    <scope>NUCLEOTIDE SEQUENCE</scope>
    <source>
        <strain evidence="1">CtsNK10</strain>
    </source>
</reference>
<protein>
    <submittedName>
        <fullName evidence="1">HeH/LEM domain</fullName>
    </submittedName>
</protein>